<dbReference type="PANTHER" id="PTHR10621:SF0">
    <property type="entry name" value="UV EXCISION REPAIR PROTEIN RAD23"/>
    <property type="match status" value="1"/>
</dbReference>
<dbReference type="FunFam" id="1.10.8.10:FF:000003">
    <property type="entry name" value="UV excision repair protein RAD23 homolog"/>
    <property type="match status" value="1"/>
</dbReference>
<evidence type="ECO:0000313" key="10">
    <source>
        <dbReference type="EMBL" id="JAT64419.1"/>
    </source>
</evidence>
<dbReference type="InterPro" id="IPR015940">
    <property type="entry name" value="UBA"/>
</dbReference>
<keyword evidence="4 6" id="KW-0234">DNA repair</keyword>
<gene>
    <name evidence="10" type="primary">rhp23_2</name>
    <name evidence="10" type="ORF">g.37918</name>
</gene>
<dbReference type="FunFam" id="3.10.20.90:FF:000069">
    <property type="entry name" value="UV excision repair protein RAD23"/>
    <property type="match status" value="1"/>
</dbReference>
<dbReference type="CDD" id="cd14280">
    <property type="entry name" value="UBA1_Rad23_like"/>
    <property type="match status" value="1"/>
</dbReference>
<comment type="function">
    <text evidence="6">Multiubiquitin chain receptor involved in modulation of proteasomal degradation. Involved in nucleotide excision repair.</text>
</comment>
<dbReference type="Gene3D" id="1.10.10.540">
    <property type="entry name" value="XPC-binding domain"/>
    <property type="match status" value="1"/>
</dbReference>
<evidence type="ECO:0000256" key="4">
    <source>
        <dbReference type="ARBA" id="ARBA00023204"/>
    </source>
</evidence>
<accession>A0A1D1ZBS1</accession>
<sequence length="376" mass="40633">MKLTLKTLQQKQFQLDVEPEDKVMDVKRKIEESQGHEIPLQKLIFSGKILADEKPLSEYNITEKDFVVVMVSKVSKAPSGGTANTSSSKVPLISAAGSPQGAPTRSISTVTSSSTNPPPPAPVAAPVPSTDVPTTTTPAEGVETTQPQTGATQSSLGDVNSLVVGAEYESAIQNIMEMGFERDQVVKAMRASFNNPTRAVEYLMTNIPDNVEQQASPPASSPNQSTGNTGVSQTTPPQNVQPTQPRSTPPQQAVAGDLNFLRNQPQFQQLRNLVQQNPALLPALLQQIGQANPQLLQLINSNQDTFMQLLQESGGETTEGGPQPQYVQVTQEEKAAIDRLEALGFDRMRAIEAFLACDRDEQLAANYLFDHGNDED</sequence>
<feature type="region of interest" description="Disordered" evidence="7">
    <location>
        <begin position="76"/>
        <end position="155"/>
    </location>
</feature>
<name>A0A1D1ZBS1_9ARAE</name>
<feature type="compositionally biased region" description="Low complexity" evidence="7">
    <location>
        <begin position="103"/>
        <end position="115"/>
    </location>
</feature>
<dbReference type="SUPFAM" id="SSF46934">
    <property type="entry name" value="UBA-like"/>
    <property type="match status" value="2"/>
</dbReference>
<evidence type="ECO:0000256" key="7">
    <source>
        <dbReference type="SAM" id="MobiDB-lite"/>
    </source>
</evidence>
<dbReference type="InterPro" id="IPR006636">
    <property type="entry name" value="STI1_HS-bd"/>
</dbReference>
<dbReference type="SMART" id="SM00213">
    <property type="entry name" value="UBQ"/>
    <property type="match status" value="1"/>
</dbReference>
<feature type="compositionally biased region" description="Polar residues" evidence="7">
    <location>
        <begin position="146"/>
        <end position="155"/>
    </location>
</feature>
<dbReference type="Pfam" id="PF00627">
    <property type="entry name" value="UBA"/>
    <property type="match status" value="2"/>
</dbReference>
<dbReference type="GO" id="GO:0006289">
    <property type="term" value="P:nucleotide-excision repair"/>
    <property type="evidence" value="ECO:0007669"/>
    <property type="project" value="UniProtKB-UniRule"/>
</dbReference>
<protein>
    <recommendedName>
        <fullName evidence="6">Ubiquitin receptor RAD23</fullName>
    </recommendedName>
    <alternativeName>
        <fullName evidence="6">DNA repair protein RAD23</fullName>
    </alternativeName>
</protein>
<dbReference type="PRINTS" id="PR01839">
    <property type="entry name" value="RAD23PROTEIN"/>
</dbReference>
<feature type="domain" description="UBA" evidence="8">
    <location>
        <begin position="330"/>
        <end position="371"/>
    </location>
</feature>
<dbReference type="GO" id="GO:0031593">
    <property type="term" value="F:polyubiquitin modification-dependent protein binding"/>
    <property type="evidence" value="ECO:0007669"/>
    <property type="project" value="UniProtKB-UniRule"/>
</dbReference>
<dbReference type="GO" id="GO:0005829">
    <property type="term" value="C:cytosol"/>
    <property type="evidence" value="ECO:0007669"/>
    <property type="project" value="TreeGrafter"/>
</dbReference>
<feature type="compositionally biased region" description="Pro residues" evidence="7">
    <location>
        <begin position="116"/>
        <end position="125"/>
    </location>
</feature>
<keyword evidence="6" id="KW-0963">Cytoplasm</keyword>
<evidence type="ECO:0000259" key="8">
    <source>
        <dbReference type="PROSITE" id="PS50030"/>
    </source>
</evidence>
<dbReference type="InterPro" id="IPR000626">
    <property type="entry name" value="Ubiquitin-like_dom"/>
</dbReference>
<dbReference type="GO" id="GO:0070628">
    <property type="term" value="F:proteasome binding"/>
    <property type="evidence" value="ECO:0007669"/>
    <property type="project" value="TreeGrafter"/>
</dbReference>
<dbReference type="Pfam" id="PF09280">
    <property type="entry name" value="XPC-binding"/>
    <property type="match status" value="1"/>
</dbReference>
<feature type="compositionally biased region" description="Low complexity" evidence="7">
    <location>
        <begin position="126"/>
        <end position="145"/>
    </location>
</feature>
<feature type="compositionally biased region" description="Low complexity" evidence="7">
    <location>
        <begin position="233"/>
        <end position="252"/>
    </location>
</feature>
<feature type="region of interest" description="Disordered" evidence="7">
    <location>
        <begin position="211"/>
        <end position="252"/>
    </location>
</feature>
<dbReference type="GO" id="GO:0043130">
    <property type="term" value="F:ubiquitin binding"/>
    <property type="evidence" value="ECO:0007669"/>
    <property type="project" value="UniProtKB-UniRule"/>
</dbReference>
<evidence type="ECO:0000259" key="9">
    <source>
        <dbReference type="PROSITE" id="PS50053"/>
    </source>
</evidence>
<dbReference type="AlphaFoldDB" id="A0A1D1ZBS1"/>
<keyword evidence="2" id="KW-0677">Repeat</keyword>
<dbReference type="SMART" id="SM00727">
    <property type="entry name" value="STI1"/>
    <property type="match status" value="1"/>
</dbReference>
<proteinExistence type="inferred from homology"/>
<dbReference type="CDD" id="cd14281">
    <property type="entry name" value="UBA2_Rad23_like"/>
    <property type="match status" value="1"/>
</dbReference>
<dbReference type="FunFam" id="1.10.10.540:FF:000001">
    <property type="entry name" value="UV excision repair protein RAD23 B"/>
    <property type="match status" value="1"/>
</dbReference>
<dbReference type="InterPro" id="IPR004806">
    <property type="entry name" value="Rad23"/>
</dbReference>
<keyword evidence="5 6" id="KW-0539">Nucleus</keyword>
<evidence type="ECO:0000256" key="5">
    <source>
        <dbReference type="ARBA" id="ARBA00023242"/>
    </source>
</evidence>
<dbReference type="SMART" id="SM00165">
    <property type="entry name" value="UBA"/>
    <property type="match status" value="2"/>
</dbReference>
<feature type="domain" description="UBA" evidence="8">
    <location>
        <begin position="166"/>
        <end position="206"/>
    </location>
</feature>
<feature type="domain" description="Ubiquitin-like" evidence="9">
    <location>
        <begin position="1"/>
        <end position="76"/>
    </location>
</feature>
<dbReference type="PROSITE" id="PS50030">
    <property type="entry name" value="UBA"/>
    <property type="match status" value="2"/>
</dbReference>
<evidence type="ECO:0000256" key="1">
    <source>
        <dbReference type="ARBA" id="ARBA00009878"/>
    </source>
</evidence>
<dbReference type="InterPro" id="IPR029071">
    <property type="entry name" value="Ubiquitin-like_domsf"/>
</dbReference>
<evidence type="ECO:0000256" key="6">
    <source>
        <dbReference type="RuleBase" id="RU367049"/>
    </source>
</evidence>
<dbReference type="Gene3D" id="1.10.8.10">
    <property type="entry name" value="DNA helicase RuvA subunit, C-terminal domain"/>
    <property type="match status" value="2"/>
</dbReference>
<dbReference type="EMBL" id="GDJX01003517">
    <property type="protein sequence ID" value="JAT64419.1"/>
    <property type="molecule type" value="Transcribed_RNA"/>
</dbReference>
<dbReference type="CDD" id="cd01805">
    <property type="entry name" value="Ubl_Rad23"/>
    <property type="match status" value="1"/>
</dbReference>
<dbReference type="GO" id="GO:0003684">
    <property type="term" value="F:damaged DNA binding"/>
    <property type="evidence" value="ECO:0007669"/>
    <property type="project" value="UniProtKB-UniRule"/>
</dbReference>
<dbReference type="SUPFAM" id="SSF101238">
    <property type="entry name" value="XPC-binding domain"/>
    <property type="match status" value="1"/>
</dbReference>
<dbReference type="InterPro" id="IPR015360">
    <property type="entry name" value="XPC-bd"/>
</dbReference>
<evidence type="ECO:0000256" key="3">
    <source>
        <dbReference type="ARBA" id="ARBA00022763"/>
    </source>
</evidence>
<dbReference type="NCBIfam" id="TIGR00601">
    <property type="entry name" value="rad23"/>
    <property type="match status" value="1"/>
</dbReference>
<dbReference type="PROSITE" id="PS50053">
    <property type="entry name" value="UBIQUITIN_2"/>
    <property type="match status" value="1"/>
</dbReference>
<comment type="similarity">
    <text evidence="1 6">Belongs to the RAD23 family.</text>
</comment>
<feature type="compositionally biased region" description="Low complexity" evidence="7">
    <location>
        <begin position="213"/>
        <end position="225"/>
    </location>
</feature>
<dbReference type="InterPro" id="IPR036353">
    <property type="entry name" value="XPC-bd_sf"/>
</dbReference>
<organism evidence="10">
    <name type="scientific">Anthurium amnicola</name>
    <dbReference type="NCBI Taxonomy" id="1678845"/>
    <lineage>
        <taxon>Eukaryota</taxon>
        <taxon>Viridiplantae</taxon>
        <taxon>Streptophyta</taxon>
        <taxon>Embryophyta</taxon>
        <taxon>Tracheophyta</taxon>
        <taxon>Spermatophyta</taxon>
        <taxon>Magnoliopsida</taxon>
        <taxon>Liliopsida</taxon>
        <taxon>Araceae</taxon>
        <taxon>Pothoideae</taxon>
        <taxon>Potheae</taxon>
        <taxon>Anthurium</taxon>
    </lineage>
</organism>
<dbReference type="Gene3D" id="3.10.20.90">
    <property type="entry name" value="Phosphatidylinositol 3-kinase Catalytic Subunit, Chain A, domain 1"/>
    <property type="match status" value="1"/>
</dbReference>
<comment type="subcellular location">
    <subcellularLocation>
        <location evidence="6">Nucleus</location>
    </subcellularLocation>
    <subcellularLocation>
        <location evidence="6">Cytoplasm</location>
    </subcellularLocation>
</comment>
<dbReference type="SUPFAM" id="SSF54236">
    <property type="entry name" value="Ubiquitin-like"/>
    <property type="match status" value="1"/>
</dbReference>
<dbReference type="InterPro" id="IPR009060">
    <property type="entry name" value="UBA-like_sf"/>
</dbReference>
<dbReference type="FunFam" id="1.10.8.10:FF:000002">
    <property type="entry name" value="UV excision repair protein RAD23 homolog"/>
    <property type="match status" value="1"/>
</dbReference>
<keyword evidence="3 6" id="KW-0227">DNA damage</keyword>
<reference evidence="10" key="1">
    <citation type="submission" date="2015-07" db="EMBL/GenBank/DDBJ databases">
        <title>Transcriptome Assembly of Anthurium amnicola.</title>
        <authorList>
            <person name="Suzuki J."/>
        </authorList>
    </citation>
    <scope>NUCLEOTIDE SEQUENCE</scope>
</reference>
<dbReference type="Pfam" id="PF00240">
    <property type="entry name" value="ubiquitin"/>
    <property type="match status" value="1"/>
</dbReference>
<dbReference type="GO" id="GO:0043161">
    <property type="term" value="P:proteasome-mediated ubiquitin-dependent protein catabolic process"/>
    <property type="evidence" value="ECO:0007669"/>
    <property type="project" value="UniProtKB-UniRule"/>
</dbReference>
<dbReference type="PANTHER" id="PTHR10621">
    <property type="entry name" value="UV EXCISION REPAIR PROTEIN RAD23"/>
    <property type="match status" value="1"/>
</dbReference>
<evidence type="ECO:0000256" key="2">
    <source>
        <dbReference type="ARBA" id="ARBA00022737"/>
    </source>
</evidence>
<dbReference type="GO" id="GO:0005654">
    <property type="term" value="C:nucleoplasm"/>
    <property type="evidence" value="ECO:0007669"/>
    <property type="project" value="TreeGrafter"/>
</dbReference>